<proteinExistence type="predicted"/>
<evidence type="ECO:0008006" key="3">
    <source>
        <dbReference type="Google" id="ProtNLM"/>
    </source>
</evidence>
<evidence type="ECO:0000313" key="2">
    <source>
        <dbReference type="Proteomes" id="UP000739411"/>
    </source>
</evidence>
<sequence>MNKKEAKEFLLKALELSPRHEAAHLAFWLLMKADSPVEALDHLQKVVMQNINNTSAWRQIAVNFPRTWSFKFGTGRVKVKCNFETDNSVRLEYIQYMMFGGDVSGARALFEALVMNTNASLGDQRVHAHLAYWLICPEAGIEMTRLVTLYPEGEFVMPASDITTDLDDPKMAGSSIGRDGCLVRQFDLPNGPVSLCREKPYW</sequence>
<organism evidence="1 2">
    <name type="scientific">Candidatus Dechloromonas phosphorivorans</name>
    <dbReference type="NCBI Taxonomy" id="2899244"/>
    <lineage>
        <taxon>Bacteria</taxon>
        <taxon>Pseudomonadati</taxon>
        <taxon>Pseudomonadota</taxon>
        <taxon>Betaproteobacteria</taxon>
        <taxon>Rhodocyclales</taxon>
        <taxon>Azonexaceae</taxon>
        <taxon>Dechloromonas</taxon>
    </lineage>
</organism>
<name>A0A935K023_9RHOO</name>
<gene>
    <name evidence="1" type="ORF">IPJ38_01730</name>
</gene>
<reference evidence="1 2" key="1">
    <citation type="submission" date="2020-10" db="EMBL/GenBank/DDBJ databases">
        <title>Connecting structure to function with the recovery of over 1000 high-quality activated sludge metagenome-assembled genomes encoding full-length rRNA genes using long-read sequencing.</title>
        <authorList>
            <person name="Singleton C.M."/>
            <person name="Petriglieri F."/>
            <person name="Kristensen J.M."/>
            <person name="Kirkegaard R.H."/>
            <person name="Michaelsen T.Y."/>
            <person name="Andersen M.H."/>
            <person name="Karst S.M."/>
            <person name="Dueholm M.S."/>
            <person name="Nielsen P.H."/>
            <person name="Albertsen M."/>
        </authorList>
    </citation>
    <scope>NUCLEOTIDE SEQUENCE [LARGE SCALE GENOMIC DNA]</scope>
    <source>
        <strain evidence="1">EsbW_18-Q3-R4-48_BATAC.463</strain>
    </source>
</reference>
<evidence type="ECO:0000313" key="1">
    <source>
        <dbReference type="EMBL" id="MBK7414013.1"/>
    </source>
</evidence>
<dbReference type="SUPFAM" id="SSF48439">
    <property type="entry name" value="Protein prenylyltransferase"/>
    <property type="match status" value="1"/>
</dbReference>
<dbReference type="EMBL" id="JADJMS010000005">
    <property type="protein sequence ID" value="MBK7414013.1"/>
    <property type="molecule type" value="Genomic_DNA"/>
</dbReference>
<accession>A0A935K023</accession>
<protein>
    <recommendedName>
        <fullName evidence="3">Tetratricopeptide repeat protein</fullName>
    </recommendedName>
</protein>
<dbReference type="Proteomes" id="UP000739411">
    <property type="component" value="Unassembled WGS sequence"/>
</dbReference>
<dbReference type="AlphaFoldDB" id="A0A935K023"/>
<comment type="caution">
    <text evidence="1">The sequence shown here is derived from an EMBL/GenBank/DDBJ whole genome shotgun (WGS) entry which is preliminary data.</text>
</comment>